<dbReference type="Proteomes" id="UP000257109">
    <property type="component" value="Unassembled WGS sequence"/>
</dbReference>
<dbReference type="Pfam" id="PF00407">
    <property type="entry name" value="Bet_v_1"/>
    <property type="match status" value="1"/>
</dbReference>
<protein>
    <submittedName>
        <fullName evidence="2">MLP-like protein 43</fullName>
    </submittedName>
</protein>
<dbReference type="PANTHER" id="PTHR31907">
    <property type="entry name" value="MLP-LIKE PROTEIN 423"/>
    <property type="match status" value="1"/>
</dbReference>
<dbReference type="Gene3D" id="3.30.530.20">
    <property type="match status" value="1"/>
</dbReference>
<dbReference type="InterPro" id="IPR051761">
    <property type="entry name" value="MLP-like_ligand-binding"/>
</dbReference>
<dbReference type="InterPro" id="IPR023393">
    <property type="entry name" value="START-like_dom_sf"/>
</dbReference>
<dbReference type="GO" id="GO:0006952">
    <property type="term" value="P:defense response"/>
    <property type="evidence" value="ECO:0007669"/>
    <property type="project" value="InterPro"/>
</dbReference>
<proteinExistence type="predicted"/>
<dbReference type="AlphaFoldDB" id="A0A371E7P8"/>
<dbReference type="OrthoDB" id="1858121at2759"/>
<evidence type="ECO:0000313" key="3">
    <source>
        <dbReference type="Proteomes" id="UP000257109"/>
    </source>
</evidence>
<feature type="non-terminal residue" evidence="2">
    <location>
        <position position="1"/>
    </location>
</feature>
<feature type="domain" description="Bet v I/Major latex protein" evidence="1">
    <location>
        <begin position="4"/>
        <end position="165"/>
    </location>
</feature>
<dbReference type="STRING" id="157652.A0A371E7P8"/>
<keyword evidence="3" id="KW-1185">Reference proteome</keyword>
<dbReference type="SUPFAM" id="SSF55961">
    <property type="entry name" value="Bet v1-like"/>
    <property type="match status" value="1"/>
</dbReference>
<evidence type="ECO:0000313" key="2">
    <source>
        <dbReference type="EMBL" id="RDX62050.1"/>
    </source>
</evidence>
<evidence type="ECO:0000259" key="1">
    <source>
        <dbReference type="SMART" id="SM01037"/>
    </source>
</evidence>
<name>A0A371E7P8_MUCPR</name>
<reference evidence="2" key="1">
    <citation type="submission" date="2018-05" db="EMBL/GenBank/DDBJ databases">
        <title>Draft genome of Mucuna pruriens seed.</title>
        <authorList>
            <person name="Nnadi N.E."/>
            <person name="Vos R."/>
            <person name="Hasami M.H."/>
            <person name="Devisetty U.K."/>
            <person name="Aguiy J.C."/>
        </authorList>
    </citation>
    <scope>NUCLEOTIDE SEQUENCE [LARGE SCALE GENOMIC DNA]</scope>
    <source>
        <strain evidence="2">JCA_2017</strain>
    </source>
</reference>
<gene>
    <name evidence="2" type="primary">MLP43</name>
    <name evidence="2" type="ORF">CR513_59654</name>
</gene>
<accession>A0A371E7P8</accession>
<sequence length="166" mass="19270">MAYSQLQKLETSMHIQASSEHFCDVYWNRTHHIANIFPEKIHSIEINEGEWGTEGSIVTWNYYLGKELRLQTSSSKQGKTCAAKVVAESIDRKDNKMTFKVIDGDLLQYYKSFKFILQVTPKEKGSIACMVLEYEKQQDHFPDPHIMLQLTAEVMKKVDADYKDQN</sequence>
<dbReference type="EMBL" id="QJKJ01015722">
    <property type="protein sequence ID" value="RDX62050.1"/>
    <property type="molecule type" value="Genomic_DNA"/>
</dbReference>
<organism evidence="2 3">
    <name type="scientific">Mucuna pruriens</name>
    <name type="common">Velvet bean</name>
    <name type="synonym">Dolichos pruriens</name>
    <dbReference type="NCBI Taxonomy" id="157652"/>
    <lineage>
        <taxon>Eukaryota</taxon>
        <taxon>Viridiplantae</taxon>
        <taxon>Streptophyta</taxon>
        <taxon>Embryophyta</taxon>
        <taxon>Tracheophyta</taxon>
        <taxon>Spermatophyta</taxon>
        <taxon>Magnoliopsida</taxon>
        <taxon>eudicotyledons</taxon>
        <taxon>Gunneridae</taxon>
        <taxon>Pentapetalae</taxon>
        <taxon>rosids</taxon>
        <taxon>fabids</taxon>
        <taxon>Fabales</taxon>
        <taxon>Fabaceae</taxon>
        <taxon>Papilionoideae</taxon>
        <taxon>50 kb inversion clade</taxon>
        <taxon>NPAAA clade</taxon>
        <taxon>indigoferoid/millettioid clade</taxon>
        <taxon>Phaseoleae</taxon>
        <taxon>Mucuna</taxon>
    </lineage>
</organism>
<dbReference type="SMART" id="SM01037">
    <property type="entry name" value="Bet_v_1"/>
    <property type="match status" value="1"/>
</dbReference>
<dbReference type="InterPro" id="IPR000916">
    <property type="entry name" value="Bet_v_I/MLP"/>
</dbReference>
<comment type="caution">
    <text evidence="2">The sequence shown here is derived from an EMBL/GenBank/DDBJ whole genome shotgun (WGS) entry which is preliminary data.</text>
</comment>